<keyword evidence="2" id="KW-1185">Reference proteome</keyword>
<proteinExistence type="predicted"/>
<evidence type="ECO:0000313" key="1">
    <source>
        <dbReference type="EMBL" id="KAG2317694.1"/>
    </source>
</evidence>
<evidence type="ECO:0000313" key="2">
    <source>
        <dbReference type="Proteomes" id="UP000886595"/>
    </source>
</evidence>
<reference evidence="1 2" key="1">
    <citation type="submission" date="2020-02" db="EMBL/GenBank/DDBJ databases">
        <authorList>
            <person name="Ma Q."/>
            <person name="Huang Y."/>
            <person name="Song X."/>
            <person name="Pei D."/>
        </authorList>
    </citation>
    <scope>NUCLEOTIDE SEQUENCE [LARGE SCALE GENOMIC DNA]</scope>
    <source>
        <strain evidence="1">Sxm20200214</strain>
        <tissue evidence="1">Leaf</tissue>
    </source>
</reference>
<dbReference type="AlphaFoldDB" id="A0A8X8AYU9"/>
<dbReference type="Proteomes" id="UP000886595">
    <property type="component" value="Unassembled WGS sequence"/>
</dbReference>
<accession>A0A8X8AYU9</accession>
<name>A0A8X8AYU9_BRACI</name>
<gene>
    <name evidence="1" type="ORF">Bca52824_020816</name>
</gene>
<comment type="caution">
    <text evidence="1">The sequence shown here is derived from an EMBL/GenBank/DDBJ whole genome shotgun (WGS) entry which is preliminary data.</text>
</comment>
<dbReference type="EMBL" id="JAAMPC010000004">
    <property type="protein sequence ID" value="KAG2317694.1"/>
    <property type="molecule type" value="Genomic_DNA"/>
</dbReference>
<protein>
    <submittedName>
        <fullName evidence="1">Uncharacterized protein</fullName>
    </submittedName>
</protein>
<organism evidence="1 2">
    <name type="scientific">Brassica carinata</name>
    <name type="common">Ethiopian mustard</name>
    <name type="synonym">Abyssinian cabbage</name>
    <dbReference type="NCBI Taxonomy" id="52824"/>
    <lineage>
        <taxon>Eukaryota</taxon>
        <taxon>Viridiplantae</taxon>
        <taxon>Streptophyta</taxon>
        <taxon>Embryophyta</taxon>
        <taxon>Tracheophyta</taxon>
        <taxon>Spermatophyta</taxon>
        <taxon>Magnoliopsida</taxon>
        <taxon>eudicotyledons</taxon>
        <taxon>Gunneridae</taxon>
        <taxon>Pentapetalae</taxon>
        <taxon>rosids</taxon>
        <taxon>malvids</taxon>
        <taxon>Brassicales</taxon>
        <taxon>Brassicaceae</taxon>
        <taxon>Brassiceae</taxon>
        <taxon>Brassica</taxon>
    </lineage>
</organism>
<sequence length="106" mass="11437">MKRDGLQFRIRAVKYVDLAKMRVEDLCVQAKEAALPGGGEALALTRAFQSISSIKTDCIACQQANDAQLSTMVVEQGVEATMSISVEAGVPRESLSDDKEMLTLTS</sequence>
<dbReference type="OrthoDB" id="190098at2759"/>